<sequence>MNSIDHCAVWLKYQSAVHGGVWERLRDQPEQFEETVNDTA</sequence>
<evidence type="ECO:0000313" key="1">
    <source>
        <dbReference type="EMBL" id="SOE16404.1"/>
    </source>
</evidence>
<name>A0A286IAQ5_9HYPH</name>
<protein>
    <submittedName>
        <fullName evidence="1">Uncharacterized protein</fullName>
    </submittedName>
</protein>
<gene>
    <name evidence="1" type="ORF">SAMN05877838_1271</name>
</gene>
<dbReference type="Proteomes" id="UP000219465">
    <property type="component" value="Unassembled WGS sequence"/>
</dbReference>
<proteinExistence type="predicted"/>
<evidence type="ECO:0000313" key="2">
    <source>
        <dbReference type="Proteomes" id="UP000219465"/>
    </source>
</evidence>
<organism evidence="1 2">
    <name type="scientific">Hoeflea halophila</name>
    <dbReference type="NCBI Taxonomy" id="714899"/>
    <lineage>
        <taxon>Bacteria</taxon>
        <taxon>Pseudomonadati</taxon>
        <taxon>Pseudomonadota</taxon>
        <taxon>Alphaproteobacteria</taxon>
        <taxon>Hyphomicrobiales</taxon>
        <taxon>Rhizobiaceae</taxon>
        <taxon>Hoeflea</taxon>
    </lineage>
</organism>
<accession>A0A286IAQ5</accession>
<reference evidence="2" key="1">
    <citation type="submission" date="2017-08" db="EMBL/GenBank/DDBJ databases">
        <authorList>
            <person name="Varghese N."/>
            <person name="Submissions S."/>
        </authorList>
    </citation>
    <scope>NUCLEOTIDE SEQUENCE [LARGE SCALE GENOMIC DNA]</scope>
    <source>
        <strain evidence="2">KCTC 23107</strain>
    </source>
</reference>
<keyword evidence="2" id="KW-1185">Reference proteome</keyword>
<dbReference type="AlphaFoldDB" id="A0A286IAQ5"/>
<dbReference type="EMBL" id="OCPC01000001">
    <property type="protein sequence ID" value="SOE16404.1"/>
    <property type="molecule type" value="Genomic_DNA"/>
</dbReference>